<dbReference type="SUPFAM" id="SSF50978">
    <property type="entry name" value="WD40 repeat-like"/>
    <property type="match status" value="1"/>
</dbReference>
<feature type="repeat" description="WD" evidence="4">
    <location>
        <begin position="743"/>
        <end position="784"/>
    </location>
</feature>
<dbReference type="PANTHER" id="PTHR19920:SF0">
    <property type="entry name" value="CYTOSOLIC IRON-SULFUR PROTEIN ASSEMBLY PROTEIN CIAO1-RELATED"/>
    <property type="match status" value="1"/>
</dbReference>
<feature type="region of interest" description="Disordered" evidence="5">
    <location>
        <begin position="521"/>
        <end position="555"/>
    </location>
</feature>
<dbReference type="Pfam" id="PF00400">
    <property type="entry name" value="WD40"/>
    <property type="match status" value="5"/>
</dbReference>
<evidence type="ECO:0000256" key="4">
    <source>
        <dbReference type="PROSITE-ProRule" id="PRU00221"/>
    </source>
</evidence>
<feature type="repeat" description="WD" evidence="4">
    <location>
        <begin position="833"/>
        <end position="864"/>
    </location>
</feature>
<dbReference type="SUPFAM" id="SSF47031">
    <property type="entry name" value="Second domain of FERM"/>
    <property type="match status" value="1"/>
</dbReference>
<feature type="compositionally biased region" description="Basic and acidic residues" evidence="5">
    <location>
        <begin position="539"/>
        <end position="554"/>
    </location>
</feature>
<proteinExistence type="inferred from homology"/>
<dbReference type="WBParaSite" id="EN70_7961">
    <property type="protein sequence ID" value="EN70_7961"/>
    <property type="gene ID" value="EN70_7961"/>
</dbReference>
<evidence type="ECO:0000313" key="8">
    <source>
        <dbReference type="WBParaSite" id="EN70_7961"/>
    </source>
</evidence>
<dbReference type="PANTHER" id="PTHR19920">
    <property type="entry name" value="WD40 PROTEIN CIAO1"/>
    <property type="match status" value="1"/>
</dbReference>
<protein>
    <recommendedName>
        <fullName evidence="3">Probable cytosolic iron-sulfur protein assembly protein CIAO1 homolog</fullName>
    </recommendedName>
</protein>
<dbReference type="CDD" id="cd00200">
    <property type="entry name" value="WD40"/>
    <property type="match status" value="1"/>
</dbReference>
<dbReference type="AlphaFoldDB" id="A0A1I7VZC0"/>
<feature type="region of interest" description="Disordered" evidence="5">
    <location>
        <begin position="1"/>
        <end position="49"/>
    </location>
</feature>
<dbReference type="STRING" id="7209.A0A1I7VZC0"/>
<dbReference type="Proteomes" id="UP000095285">
    <property type="component" value="Unassembled WGS sequence"/>
</dbReference>
<dbReference type="InterPro" id="IPR035963">
    <property type="entry name" value="FERM_2"/>
</dbReference>
<evidence type="ECO:0000313" key="7">
    <source>
        <dbReference type="Proteomes" id="UP000095285"/>
    </source>
</evidence>
<feature type="repeat" description="WD" evidence="4">
    <location>
        <begin position="659"/>
        <end position="684"/>
    </location>
</feature>
<feature type="domain" description="FERM" evidence="6">
    <location>
        <begin position="139"/>
        <end position="515"/>
    </location>
</feature>
<dbReference type="InterPro" id="IPR001680">
    <property type="entry name" value="WD40_rpt"/>
</dbReference>
<comment type="function">
    <text evidence="3">Essential component of the cytosolic iron-sulfur (Fe/S) protein assembly machinery. Required for the maturation of extramitochondrial Fe/S proteins.</text>
</comment>
<dbReference type="PROSITE" id="PS50057">
    <property type="entry name" value="FERM_3"/>
    <property type="match status" value="1"/>
</dbReference>
<evidence type="ECO:0000259" key="6">
    <source>
        <dbReference type="PROSITE" id="PS50057"/>
    </source>
</evidence>
<evidence type="ECO:0000256" key="5">
    <source>
        <dbReference type="SAM" id="MobiDB-lite"/>
    </source>
</evidence>
<dbReference type="Gene3D" id="1.20.80.10">
    <property type="match status" value="1"/>
</dbReference>
<name>A0A1I7VZC0_LOALO</name>
<organism evidence="7 8">
    <name type="scientific">Loa loa</name>
    <name type="common">Eye worm</name>
    <name type="synonym">Filaria loa</name>
    <dbReference type="NCBI Taxonomy" id="7209"/>
    <lineage>
        <taxon>Eukaryota</taxon>
        <taxon>Metazoa</taxon>
        <taxon>Ecdysozoa</taxon>
        <taxon>Nematoda</taxon>
        <taxon>Chromadorea</taxon>
        <taxon>Rhabditida</taxon>
        <taxon>Spirurina</taxon>
        <taxon>Spiruromorpha</taxon>
        <taxon>Filarioidea</taxon>
        <taxon>Onchocercidae</taxon>
        <taxon>Loa</taxon>
    </lineage>
</organism>
<feature type="compositionally biased region" description="Low complexity" evidence="5">
    <location>
        <begin position="579"/>
        <end position="589"/>
    </location>
</feature>
<dbReference type="GO" id="GO:0016226">
    <property type="term" value="P:iron-sulfur cluster assembly"/>
    <property type="evidence" value="ECO:0007669"/>
    <property type="project" value="UniProtKB-UniRule"/>
</dbReference>
<dbReference type="Gene3D" id="3.10.20.90">
    <property type="entry name" value="Phosphatidylinositol 3-kinase Catalytic Subunit, Chain A, domain 1"/>
    <property type="match status" value="1"/>
</dbReference>
<dbReference type="Gene3D" id="2.130.10.10">
    <property type="entry name" value="YVTN repeat-like/Quinoprotein amine dehydrogenase"/>
    <property type="match status" value="1"/>
</dbReference>
<dbReference type="InterPro" id="IPR028608">
    <property type="entry name" value="CIAO1/Cia1"/>
</dbReference>
<dbReference type="InterPro" id="IPR019748">
    <property type="entry name" value="FERM_central"/>
</dbReference>
<dbReference type="PROSITE" id="PS50082">
    <property type="entry name" value="WD_REPEATS_2"/>
    <property type="match status" value="4"/>
</dbReference>
<keyword evidence="1 4" id="KW-0853">WD repeat</keyword>
<dbReference type="InterPro" id="IPR036322">
    <property type="entry name" value="WD40_repeat_dom_sf"/>
</dbReference>
<dbReference type="Pfam" id="PF00373">
    <property type="entry name" value="FERM_M"/>
    <property type="match status" value="1"/>
</dbReference>
<comment type="similarity">
    <text evidence="3">Belongs to the WD repeat CIA1 family.</text>
</comment>
<dbReference type="InterPro" id="IPR015943">
    <property type="entry name" value="WD40/YVTN_repeat-like_dom_sf"/>
</dbReference>
<evidence type="ECO:0000256" key="3">
    <source>
        <dbReference type="HAMAP-Rule" id="MF_03037"/>
    </source>
</evidence>
<feature type="compositionally biased region" description="Basic and acidic residues" evidence="5">
    <location>
        <begin position="1"/>
        <end position="10"/>
    </location>
</feature>
<dbReference type="SMART" id="SM00320">
    <property type="entry name" value="WD40"/>
    <property type="match status" value="6"/>
</dbReference>
<reference evidence="8" key="2">
    <citation type="submission" date="2016-11" db="UniProtKB">
        <authorList>
            <consortium name="WormBaseParasite"/>
        </authorList>
    </citation>
    <scope>IDENTIFICATION</scope>
</reference>
<dbReference type="InterPro" id="IPR014352">
    <property type="entry name" value="FERM/acyl-CoA-bd_prot_sf"/>
</dbReference>
<dbReference type="Gene3D" id="2.30.29.30">
    <property type="entry name" value="Pleckstrin-homology domain (PH domain)/Phosphotyrosine-binding domain (PTB)"/>
    <property type="match status" value="1"/>
</dbReference>
<feature type="repeat" description="WD" evidence="4">
    <location>
        <begin position="788"/>
        <end position="829"/>
    </location>
</feature>
<dbReference type="PROSITE" id="PS50294">
    <property type="entry name" value="WD_REPEATS_REGION"/>
    <property type="match status" value="2"/>
</dbReference>
<dbReference type="CDD" id="cd14473">
    <property type="entry name" value="FERM_B-lobe"/>
    <property type="match status" value="1"/>
</dbReference>
<dbReference type="GO" id="GO:0097361">
    <property type="term" value="C:cytosolic [4Fe-4S] assembly targeting complex"/>
    <property type="evidence" value="ECO:0007669"/>
    <property type="project" value="InterPro"/>
</dbReference>
<sequence>MIGLKGEKKSAKQRKSNLGESSHINLRRIKHSVPKSSNSNSSSSERKQVTLQDVEQFAAEYVPDCNDGLGIQKNVRKVELDICIQGEASTNVSELKLAEKAQALICTPVGYTLSHLLDMNLRNCSQQSTPISSILDDSLDITIYWADEKGLKFSLVGGKLATASSLLLLLADHLGVIAEVFKQVCALWMVSDLLEVQLKPHHNPYEIRKNWAQFVQRFTFAESSESAADEPLLVLKRNVQLSVERERELEEEYSIEILTEILYRNAKQEVLNGRYICDIDLNIKLAALQMAIDLEPNDNLDTLDMSGEEVEAFFPLKYRHNVKTFYLFGIPVIGCKGLEARILQEYRNIRLNFESKHSCRKAYLNIVRNTPFYGAAFFRGYVERPSGRPLKEIKRLILSVTLPDIPVLIGISCGYVTLIDEAKQEVLLVQRLYDCDCRYVDDHFEVAISAAVLTECPCFLMTFPDTSLSTDHNLNSETEMLKFSEKIKVLQVFSKQAIMIEALINSLSTLLERNGDSVIPNSKSSDCRKTEVVQGESPDFEKTLSDNSSSDDKNASVTDISVCGHNIQQNHINGLEAVSSRCPSSPNSSHTDEQTKGNGSGSRSSTNVCNSSYPFISGVGKLCLATLDADGHCVDAQVSHVMIGDVNKLRHSYDVACRVWCVQWNHAGTTLASCGDDKTIKLWKRIDDAPYLVYSGTISGSHNRAIRHVAFSPNDKFLASAGFDAAIVVHQLYNNDYEEINRLEGHENEVKCCAFSPSGEYLATCSRDKSVWFWQLDESEDFEIASILQSHTQDVKFVVWHPVDELLVSCSYDCSIRFYRFDGEDWITQEKIDNAHESTVWSADFSDDGNFLATVGADFNINIWMRQEMNLSASKSKWNKVTSVCVKTKWPLYTVSWNKVHGMIAVGGGDNEIRLYSLNNSTVSPVLKECVGSYKLPSEINCLNWNPVESSLLTGATDDVRQC</sequence>
<keyword evidence="7" id="KW-1185">Reference proteome</keyword>
<accession>A0A1I7VZC0</accession>
<keyword evidence="2" id="KW-0677">Repeat</keyword>
<evidence type="ECO:0000256" key="2">
    <source>
        <dbReference type="ARBA" id="ARBA00022737"/>
    </source>
</evidence>
<dbReference type="InterPro" id="IPR011993">
    <property type="entry name" value="PH-like_dom_sf"/>
</dbReference>
<dbReference type="HAMAP" id="MF_03037">
    <property type="entry name" value="ciao1"/>
    <property type="match status" value="1"/>
</dbReference>
<dbReference type="eggNOG" id="KOG4335">
    <property type="taxonomic scope" value="Eukaryota"/>
</dbReference>
<evidence type="ECO:0000256" key="1">
    <source>
        <dbReference type="ARBA" id="ARBA00022574"/>
    </source>
</evidence>
<reference evidence="7" key="1">
    <citation type="submission" date="2012-04" db="EMBL/GenBank/DDBJ databases">
        <title>The Genome Sequence of Loa loa.</title>
        <authorList>
            <consortium name="The Broad Institute Genome Sequencing Platform"/>
            <consortium name="Broad Institute Genome Sequencing Center for Infectious Disease"/>
            <person name="Nutman T.B."/>
            <person name="Fink D.L."/>
            <person name="Russ C."/>
            <person name="Young S."/>
            <person name="Zeng Q."/>
            <person name="Gargeya S."/>
            <person name="Alvarado L."/>
            <person name="Berlin A."/>
            <person name="Chapman S.B."/>
            <person name="Chen Z."/>
            <person name="Freedman E."/>
            <person name="Gellesch M."/>
            <person name="Goldberg J."/>
            <person name="Griggs A."/>
            <person name="Gujja S."/>
            <person name="Heilman E.R."/>
            <person name="Heiman D."/>
            <person name="Howarth C."/>
            <person name="Mehta T."/>
            <person name="Neiman D."/>
            <person name="Pearson M."/>
            <person name="Roberts A."/>
            <person name="Saif S."/>
            <person name="Shea T."/>
            <person name="Shenoy N."/>
            <person name="Sisk P."/>
            <person name="Stolte C."/>
            <person name="Sykes S."/>
            <person name="White J."/>
            <person name="Yandava C."/>
            <person name="Haas B."/>
            <person name="Henn M.R."/>
            <person name="Nusbaum C."/>
            <person name="Birren B."/>
        </authorList>
    </citation>
    <scope>NUCLEOTIDE SEQUENCE [LARGE SCALE GENOMIC DNA]</scope>
</reference>
<feature type="region of interest" description="Disordered" evidence="5">
    <location>
        <begin position="578"/>
        <end position="606"/>
    </location>
</feature>
<dbReference type="InterPro" id="IPR000299">
    <property type="entry name" value="FERM_domain"/>
</dbReference>